<reference evidence="1" key="1">
    <citation type="submission" date="2023-07" db="EMBL/GenBank/DDBJ databases">
        <title>Sorghum-associated microbial communities from plants grown in Nebraska, USA.</title>
        <authorList>
            <person name="Schachtman D."/>
        </authorList>
    </citation>
    <scope>NUCLEOTIDE SEQUENCE</scope>
    <source>
        <strain evidence="1">DS3315</strain>
    </source>
</reference>
<evidence type="ECO:0000313" key="2">
    <source>
        <dbReference type="Proteomes" id="UP001224845"/>
    </source>
</evidence>
<accession>A0AAW8EBJ2</accession>
<dbReference type="RefSeq" id="WP_027730238.1">
    <property type="nucleotide sequence ID" value="NZ_CAXUQE020000001.1"/>
</dbReference>
<dbReference type="AlphaFoldDB" id="A0AAW8EBJ2"/>
<name>A0AAW8EBJ2_VARPD</name>
<gene>
    <name evidence="1" type="ORF">J2W39_001125</name>
</gene>
<comment type="caution">
    <text evidence="1">The sequence shown here is derived from an EMBL/GenBank/DDBJ whole genome shotgun (WGS) entry which is preliminary data.</text>
</comment>
<organism evidence="1 2">
    <name type="scientific">Variovorax paradoxus</name>
    <dbReference type="NCBI Taxonomy" id="34073"/>
    <lineage>
        <taxon>Bacteria</taxon>
        <taxon>Pseudomonadati</taxon>
        <taxon>Pseudomonadota</taxon>
        <taxon>Betaproteobacteria</taxon>
        <taxon>Burkholderiales</taxon>
        <taxon>Comamonadaceae</taxon>
        <taxon>Variovorax</taxon>
    </lineage>
</organism>
<sequence length="151" mass="17197">MHGQLDCALHGLQQLAYARITREFHQAWQARADCPASCEAAIGESHRRVQQCEQVLAQLRLLIDDPHQIAEIKIARALYLRLLLESAPVRLQSWSDSESFDDMPKSHLFEWISYDFERLELAELEGSMTPEEAASYAQALDARASSSLREE</sequence>
<dbReference type="EMBL" id="JAUSRV010000003">
    <property type="protein sequence ID" value="MDP9969895.1"/>
    <property type="molecule type" value="Genomic_DNA"/>
</dbReference>
<proteinExistence type="predicted"/>
<evidence type="ECO:0000313" key="1">
    <source>
        <dbReference type="EMBL" id="MDP9969895.1"/>
    </source>
</evidence>
<dbReference type="Proteomes" id="UP001224845">
    <property type="component" value="Unassembled WGS sequence"/>
</dbReference>
<protein>
    <submittedName>
        <fullName evidence="1">Uncharacterized protein</fullName>
    </submittedName>
</protein>